<dbReference type="HOGENOM" id="CLU_354423_0_0_9"/>
<dbReference type="PANTHER" id="PTHR45661">
    <property type="entry name" value="SURFACE ANTIGEN"/>
    <property type="match status" value="1"/>
</dbReference>
<evidence type="ECO:0000313" key="3">
    <source>
        <dbReference type="EMBL" id="CBL35292.1"/>
    </source>
</evidence>
<dbReference type="Pfam" id="PF13306">
    <property type="entry name" value="LRR_5"/>
    <property type="match status" value="3"/>
</dbReference>
<protein>
    <submittedName>
        <fullName evidence="3">Fibronectin type III domain</fullName>
    </submittedName>
</protein>
<dbReference type="AlphaFoldDB" id="D4MNF9"/>
<dbReference type="SUPFAM" id="SSF52058">
    <property type="entry name" value="L domain-like"/>
    <property type="match status" value="1"/>
</dbReference>
<name>D4MNF9_9FIRM</name>
<feature type="domain" description="Fibronectin type-III" evidence="2">
    <location>
        <begin position="802"/>
        <end position="895"/>
    </location>
</feature>
<dbReference type="Proteomes" id="UP000007050">
    <property type="component" value="Chromosome"/>
</dbReference>
<feature type="domain" description="Fibronectin type-III" evidence="2">
    <location>
        <begin position="896"/>
        <end position="987"/>
    </location>
</feature>
<dbReference type="Gene3D" id="2.60.40.10">
    <property type="entry name" value="Immunoglobulins"/>
    <property type="match status" value="5"/>
</dbReference>
<dbReference type="InterPro" id="IPR003961">
    <property type="entry name" value="FN3_dom"/>
</dbReference>
<dbReference type="InterPro" id="IPR053139">
    <property type="entry name" value="Surface_bspA-like"/>
</dbReference>
<dbReference type="PROSITE" id="PS50853">
    <property type="entry name" value="FN3"/>
    <property type="match status" value="5"/>
</dbReference>
<feature type="signal peptide" evidence="1">
    <location>
        <begin position="1"/>
        <end position="26"/>
    </location>
</feature>
<sequence length="987" mass="107093">MKVKKWLLGLVTFAAMVVICAVCASAETYGDFEYSVRDDGTVEITDYNGSAKTVDIPAEIDGKSVTNIGRRAFELCRNLTSITIPDSVTSIGPYAFSCCANLVDLTIGDDVKYLSTGAFSGCSSLTDITIPDGVAIDWDVFKGCVSLKNVNVKSGNNSYTSVCGYTSVNGVLFSKDKTKLVLYPAGKTDKIYNIPESVTNIGRYAFDHCVSLTNVTIPNNMDSIYEYAFNDCVNLTNIIIPDSVIIMGYGAFNGCTSLTEIKVASKNANYVSVNGVLYNKNKTTLMHYPAGKKDKNYSILDGVTEIDGCAFKGCTSLYAVTIPNGVTCINIETFTNCTSLTSITIPSSVTSIGGNAFEGCASLTSITIPNSVTSIGDSAFYGCSSLTSITIPNGVMEIGELTFRNCANLTSITISDGVTSIGYSAFEYCTSLKSITIPESVTSIGDCAFADCTSLTSITIPGSVTSIGDYALGFYIDYNTYNYAKYDNFKIYCYSGTAGEQYAKENGFDYELITAEKPANVTGFKVKSIFSTNVTLQWNKNSSASGYEIEQYKGGKWTNVAKIKGNATTSYTVKGLAAGTAGYQFRIRAYRTEGKNKAYSGYSATVKVNTNPYGVGGFKCSSKTSTSVTLKWNKGTTASGYQLQQYKDGKWVTIYTGTKATNTSYTVKKLKAGTAGYRFRIRAYKTYGNTKQYGSWSSEVKVNTNPYGVGGFKCSSKTSTSVTLKWNKGTTASGYQLQQYKDGKWVTIYTGTKATNTSFTVKKLKAGTAGYRFRIRAYKTYGNTKQYGSWSSEVKVNTNPYGVGGFKCSSKTSTSVTLKWNKGTTASGYQLQQYKDGKWVTIYTGTKATNTSYTVKNLKAGTAGYRFRIRAYKTYGNTKQYGSWSSEVKVNTNPYGVGGFKAKSTAKNSITLGWNKGTTASGYQLQQYKGGKWVTVYTGTKATSTSCTIKSLKANTSYKFRIRAYKTYGNAKQYGSWSKVLTVKTKK</sequence>
<keyword evidence="1" id="KW-0732">Signal</keyword>
<dbReference type="Gene3D" id="3.80.10.10">
    <property type="entry name" value="Ribonuclease Inhibitor"/>
    <property type="match status" value="3"/>
</dbReference>
<dbReference type="InterPro" id="IPR036116">
    <property type="entry name" value="FN3_sf"/>
</dbReference>
<dbReference type="BioCyc" id="ESIR717961:G136L-2087-MONOMER"/>
<gene>
    <name evidence="3" type="ORF">ES1_24870</name>
</gene>
<reference evidence="3 4" key="1">
    <citation type="submission" date="2010-03" db="EMBL/GenBank/DDBJ databases">
        <title>The genome sequence of Eubacterium siraeum V10Sc8a.</title>
        <authorList>
            <consortium name="metaHIT consortium -- http://www.metahit.eu/"/>
            <person name="Pajon A."/>
            <person name="Turner K."/>
            <person name="Parkhill J."/>
            <person name="Duncan S."/>
            <person name="Flint H."/>
        </authorList>
    </citation>
    <scope>NUCLEOTIDE SEQUENCE [LARGE SCALE GENOMIC DNA]</scope>
    <source>
        <strain evidence="3 4">V10Sc8a</strain>
    </source>
</reference>
<evidence type="ECO:0000256" key="1">
    <source>
        <dbReference type="SAM" id="SignalP"/>
    </source>
</evidence>
<dbReference type="PATRIC" id="fig|717961.3.peg.90"/>
<evidence type="ECO:0000313" key="4">
    <source>
        <dbReference type="Proteomes" id="UP000007050"/>
    </source>
</evidence>
<dbReference type="InterPro" id="IPR026906">
    <property type="entry name" value="LRR_5"/>
</dbReference>
<organism evidence="3 4">
    <name type="scientific">[Eubacterium] siraeum V10Sc8a</name>
    <dbReference type="NCBI Taxonomy" id="717961"/>
    <lineage>
        <taxon>Bacteria</taxon>
        <taxon>Bacillati</taxon>
        <taxon>Bacillota</taxon>
        <taxon>Clostridia</taxon>
        <taxon>Eubacteriales</taxon>
        <taxon>Oscillospiraceae</taxon>
        <taxon>Oscillospiraceae incertae sedis</taxon>
    </lineage>
</organism>
<dbReference type="SMART" id="SM00060">
    <property type="entry name" value="FN3"/>
    <property type="match status" value="5"/>
</dbReference>
<feature type="domain" description="Fibronectin type-III" evidence="2">
    <location>
        <begin position="708"/>
        <end position="801"/>
    </location>
</feature>
<dbReference type="InterPro" id="IPR013783">
    <property type="entry name" value="Ig-like_fold"/>
</dbReference>
<dbReference type="SUPFAM" id="SSF49265">
    <property type="entry name" value="Fibronectin type III"/>
    <property type="match status" value="3"/>
</dbReference>
<evidence type="ECO:0000259" key="2">
    <source>
        <dbReference type="PROSITE" id="PS50853"/>
    </source>
</evidence>
<dbReference type="InterPro" id="IPR032675">
    <property type="entry name" value="LRR_dom_sf"/>
</dbReference>
<dbReference type="Pfam" id="PF00041">
    <property type="entry name" value="fn3"/>
    <property type="match status" value="5"/>
</dbReference>
<dbReference type="PANTHER" id="PTHR45661:SF3">
    <property type="entry name" value="IG-LIKE DOMAIN-CONTAINING PROTEIN"/>
    <property type="match status" value="1"/>
</dbReference>
<dbReference type="CDD" id="cd00063">
    <property type="entry name" value="FN3"/>
    <property type="match status" value="5"/>
</dbReference>
<feature type="domain" description="Fibronectin type-III" evidence="2">
    <location>
        <begin position="517"/>
        <end position="613"/>
    </location>
</feature>
<accession>D4MNF9</accession>
<reference evidence="3 4" key="2">
    <citation type="submission" date="2010-03" db="EMBL/GenBank/DDBJ databases">
        <authorList>
            <person name="Pajon A."/>
        </authorList>
    </citation>
    <scope>NUCLEOTIDE SEQUENCE [LARGE SCALE GENOMIC DNA]</scope>
    <source>
        <strain evidence="3 4">V10Sc8a</strain>
    </source>
</reference>
<dbReference type="EMBL" id="FP929059">
    <property type="protein sequence ID" value="CBL35292.1"/>
    <property type="molecule type" value="Genomic_DNA"/>
</dbReference>
<feature type="chain" id="PRO_5003061395" evidence="1">
    <location>
        <begin position="27"/>
        <end position="987"/>
    </location>
</feature>
<dbReference type="KEGG" id="esr:ES1_24870"/>
<proteinExistence type="predicted"/>
<feature type="domain" description="Fibronectin type-III" evidence="2">
    <location>
        <begin position="614"/>
        <end position="707"/>
    </location>
</feature>